<evidence type="ECO:0000313" key="6">
    <source>
        <dbReference type="Proteomes" id="UP001161422"/>
    </source>
</evidence>
<comment type="caution">
    <text evidence="5">The sequence shown here is derived from an EMBL/GenBank/DDBJ whole genome shotgun (WGS) entry which is preliminary data.</text>
</comment>
<dbReference type="Proteomes" id="UP001161422">
    <property type="component" value="Unassembled WGS sequence"/>
</dbReference>
<sequence>MKVTINDVAKQAGVSIKTVSRVINQEAGVKQATYDKVMAAVSELNYQPNVAARNLASSSAFAIGFVYDNPNAYYVIDMQVGLLSVCQSQGYELVIHPCHSSEPDIVTSICEWVDRSRLAGVVLTPPLSEREDMISALEAKGVSFVRIVSGDGELANTVFINDRQAAADITQHLLQQGHQRIGFLSGGQQHKSTTERHRGYLDALASEQIEACTELAIDGDYSFESGVAGAKALLALDNPPTAIFACNDEIAAGALFAARLQQVEIPKQLAIAGFEDSPFSRQTWPKLTTAHQPNQKIAQHAAELLLANRRAKATPEQTCFTPELVVRASSCDGAEP</sequence>
<evidence type="ECO:0000313" key="5">
    <source>
        <dbReference type="EMBL" id="GLP95076.1"/>
    </source>
</evidence>
<reference evidence="5" key="1">
    <citation type="journal article" date="2014" name="Int. J. Syst. Evol. Microbiol.">
        <title>Complete genome sequence of Corynebacterium casei LMG S-19264T (=DSM 44701T), isolated from a smear-ripened cheese.</title>
        <authorList>
            <consortium name="US DOE Joint Genome Institute (JGI-PGF)"/>
            <person name="Walter F."/>
            <person name="Albersmeier A."/>
            <person name="Kalinowski J."/>
            <person name="Ruckert C."/>
        </authorList>
    </citation>
    <scope>NUCLEOTIDE SEQUENCE</scope>
    <source>
        <strain evidence="5">NBRC 101628</strain>
    </source>
</reference>
<dbReference type="PANTHER" id="PTHR30146">
    <property type="entry name" value="LACI-RELATED TRANSCRIPTIONAL REPRESSOR"/>
    <property type="match status" value="1"/>
</dbReference>
<dbReference type="SUPFAM" id="SSF53822">
    <property type="entry name" value="Periplasmic binding protein-like I"/>
    <property type="match status" value="1"/>
</dbReference>
<dbReference type="CDD" id="cd01392">
    <property type="entry name" value="HTH_LacI"/>
    <property type="match status" value="1"/>
</dbReference>
<dbReference type="SUPFAM" id="SSF47413">
    <property type="entry name" value="lambda repressor-like DNA-binding domains"/>
    <property type="match status" value="1"/>
</dbReference>
<dbReference type="EMBL" id="BSNC01000001">
    <property type="protein sequence ID" value="GLP95076.1"/>
    <property type="molecule type" value="Genomic_DNA"/>
</dbReference>
<dbReference type="InterPro" id="IPR010982">
    <property type="entry name" value="Lambda_DNA-bd_dom_sf"/>
</dbReference>
<dbReference type="Pfam" id="PF00356">
    <property type="entry name" value="LacI"/>
    <property type="match status" value="1"/>
</dbReference>
<dbReference type="PRINTS" id="PR00036">
    <property type="entry name" value="HTHLACI"/>
</dbReference>
<dbReference type="Pfam" id="PF13377">
    <property type="entry name" value="Peripla_BP_3"/>
    <property type="match status" value="1"/>
</dbReference>
<dbReference type="AlphaFoldDB" id="A0AA37RTL2"/>
<dbReference type="GO" id="GO:0000976">
    <property type="term" value="F:transcription cis-regulatory region binding"/>
    <property type="evidence" value="ECO:0007669"/>
    <property type="project" value="TreeGrafter"/>
</dbReference>
<evidence type="ECO:0000256" key="2">
    <source>
        <dbReference type="ARBA" id="ARBA00023125"/>
    </source>
</evidence>
<accession>A0AA37RTL2</accession>
<keyword evidence="1" id="KW-0805">Transcription regulation</keyword>
<gene>
    <name evidence="5" type="primary">nagR</name>
    <name evidence="5" type="ORF">GCM10007895_03820</name>
</gene>
<keyword evidence="2" id="KW-0238">DNA-binding</keyword>
<feature type="domain" description="HTH lacI-type" evidence="4">
    <location>
        <begin position="3"/>
        <end position="57"/>
    </location>
</feature>
<protein>
    <submittedName>
        <fullName evidence="5">LacI family transcriptional regulator</fullName>
    </submittedName>
</protein>
<dbReference type="SMART" id="SM00354">
    <property type="entry name" value="HTH_LACI"/>
    <property type="match status" value="1"/>
</dbReference>
<dbReference type="InterPro" id="IPR028082">
    <property type="entry name" value="Peripla_BP_I"/>
</dbReference>
<evidence type="ECO:0000256" key="1">
    <source>
        <dbReference type="ARBA" id="ARBA00023015"/>
    </source>
</evidence>
<dbReference type="PROSITE" id="PS00356">
    <property type="entry name" value="HTH_LACI_1"/>
    <property type="match status" value="1"/>
</dbReference>
<dbReference type="CDD" id="cd01545">
    <property type="entry name" value="PBP1_SalR"/>
    <property type="match status" value="1"/>
</dbReference>
<dbReference type="RefSeq" id="WP_095505894.1">
    <property type="nucleotide sequence ID" value="NZ_BSNC01000001.1"/>
</dbReference>
<proteinExistence type="predicted"/>
<dbReference type="PANTHER" id="PTHR30146:SF153">
    <property type="entry name" value="LACTOSE OPERON REPRESSOR"/>
    <property type="match status" value="1"/>
</dbReference>
<keyword evidence="3" id="KW-0804">Transcription</keyword>
<reference evidence="5" key="2">
    <citation type="submission" date="2023-01" db="EMBL/GenBank/DDBJ databases">
        <title>Draft genome sequence of Paraferrimonas sedimenticola strain NBRC 101628.</title>
        <authorList>
            <person name="Sun Q."/>
            <person name="Mori K."/>
        </authorList>
    </citation>
    <scope>NUCLEOTIDE SEQUENCE</scope>
    <source>
        <strain evidence="5">NBRC 101628</strain>
    </source>
</reference>
<name>A0AA37RTL2_9GAMM</name>
<dbReference type="GO" id="GO:0003700">
    <property type="term" value="F:DNA-binding transcription factor activity"/>
    <property type="evidence" value="ECO:0007669"/>
    <property type="project" value="TreeGrafter"/>
</dbReference>
<dbReference type="PROSITE" id="PS50932">
    <property type="entry name" value="HTH_LACI_2"/>
    <property type="match status" value="1"/>
</dbReference>
<dbReference type="Gene3D" id="1.10.260.40">
    <property type="entry name" value="lambda repressor-like DNA-binding domains"/>
    <property type="match status" value="1"/>
</dbReference>
<dbReference type="Gene3D" id="3.40.50.2300">
    <property type="match status" value="2"/>
</dbReference>
<dbReference type="InterPro" id="IPR046335">
    <property type="entry name" value="LacI/GalR-like_sensor"/>
</dbReference>
<dbReference type="InterPro" id="IPR000843">
    <property type="entry name" value="HTH_LacI"/>
</dbReference>
<evidence type="ECO:0000256" key="3">
    <source>
        <dbReference type="ARBA" id="ARBA00023163"/>
    </source>
</evidence>
<evidence type="ECO:0000259" key="4">
    <source>
        <dbReference type="PROSITE" id="PS50932"/>
    </source>
</evidence>
<organism evidence="5 6">
    <name type="scientific">Paraferrimonas sedimenticola</name>
    <dbReference type="NCBI Taxonomy" id="375674"/>
    <lineage>
        <taxon>Bacteria</taxon>
        <taxon>Pseudomonadati</taxon>
        <taxon>Pseudomonadota</taxon>
        <taxon>Gammaproteobacteria</taxon>
        <taxon>Alteromonadales</taxon>
        <taxon>Ferrimonadaceae</taxon>
        <taxon>Paraferrimonas</taxon>
    </lineage>
</organism>
<keyword evidence="6" id="KW-1185">Reference proteome</keyword>